<dbReference type="Proteomes" id="UP001146120">
    <property type="component" value="Unassembled WGS sequence"/>
</dbReference>
<dbReference type="Pfam" id="PF00884">
    <property type="entry name" value="Sulfatase"/>
    <property type="match status" value="1"/>
</dbReference>
<dbReference type="PROSITE" id="PS50961">
    <property type="entry name" value="HTH_LA"/>
    <property type="match status" value="1"/>
</dbReference>
<dbReference type="InterPro" id="IPR036390">
    <property type="entry name" value="WH_DNA-bd_sf"/>
</dbReference>
<evidence type="ECO:0000256" key="1">
    <source>
        <dbReference type="ARBA" id="ARBA00022884"/>
    </source>
</evidence>
<feature type="transmembrane region" description="Helical" evidence="4">
    <location>
        <begin position="24"/>
        <end position="41"/>
    </location>
</feature>
<keyword evidence="4" id="KW-0812">Transmembrane</keyword>
<dbReference type="InterPro" id="IPR006630">
    <property type="entry name" value="La_HTH"/>
</dbReference>
<feature type="transmembrane region" description="Helical" evidence="4">
    <location>
        <begin position="129"/>
        <end position="152"/>
    </location>
</feature>
<organism evidence="6 7">
    <name type="scientific">Lagenidium giganteum</name>
    <dbReference type="NCBI Taxonomy" id="4803"/>
    <lineage>
        <taxon>Eukaryota</taxon>
        <taxon>Sar</taxon>
        <taxon>Stramenopiles</taxon>
        <taxon>Oomycota</taxon>
        <taxon>Peronosporomycetes</taxon>
        <taxon>Pythiales</taxon>
        <taxon>Pythiaceae</taxon>
    </lineage>
</organism>
<dbReference type="PANTHER" id="PTHR43751">
    <property type="entry name" value="SULFATASE"/>
    <property type="match status" value="1"/>
</dbReference>
<dbReference type="Gene3D" id="1.10.10.10">
    <property type="entry name" value="Winged helix-like DNA-binding domain superfamily/Winged helix DNA-binding domain"/>
    <property type="match status" value="1"/>
</dbReference>
<keyword evidence="1 2" id="KW-0694">RNA-binding</keyword>
<sequence>MAVTTAPRGRINAHVRRALRYRPWLPWAFIYTVGVIFFFVYRCRALYVMAEMFADSNQGQTSAMITGLILGVVEDLVLLTYVLLALCGFDALLHRCKEKAHPGRLPLLTIADVSLIWPTMGNERRVKALLLLLLRWVIVSVVFVLAITPFVADMLTMRARLMRFTYVLIKMYLNEKDAATSVEFDQKELDLLSTTISDSVIVTLLVGAVSVTWLDYSKWSPMQATWSYVERRHFDGMLSRPGGFFDDSSDDDDAPLMTLEKRPSVRASTAETIEQSSRAYRVVNASVLVLLLVVAPAVTMVVMRAMPFFIASVALNASLNENIRALFQKEFIPSLSNGELASAAYYLDSSSENYTLFADNVLYRRTNGFHGPLAFDVEVDKSNPPNVLVVAVESFRYQDSQYLIGNNTYLMKNQNISVTPNFDRWAKRGIGFHSLWSSWRTSRSLETILFGQIPYDSVTDAGPTGGREGLQLSGLPQLFKQKGYEALFTSGCRVDYDQWERFLPSHGFEEVLAMNEFKRLAEQELGMKPEDWEVGDGRQARAMSYWGVHDDVAFEVLGKIMQKRITEQQARVRKGEPKKPFFINHFTITSHNPYREKPLWYQNYKDIPDFSVLYKGERYSEELKRYLELRYFQDMALGNFLDSMSKQGVLNDTIVVIVGDHGQAPEYGLIVPEVADVSCLRVAGALIAEGRLGKYAGMLYKDSAHQYDLLNTLADIVGVPEEGFIQSGIGRSLKRVQAKDRVVWTNNPSRKMGLLQGNHHVVYARDANAIAVFDPNLDHHEKRDLFPAMTTEEKAHVESLRAAEEHTTWALVLLLSLFDLASSRSRITMGVNANDAKAAAASNGQADGGVKYHLVEAEEVDAQAVDARQPKQKKKGKINWSQFPMENGADDASRSDDSGSDYRQRNFRGRGRGGRYGGRGGRGAGRRSYNDSNGTYYNGVYVPTPDVKITAQWAKAQIEFYFTPDNLVRDIFLRQHMDVDGYVPLAFVGSFQAVYSLHQDYASLLEAMKTSEYIELDEENEKIRLRQGWEQWVWPNAEGGYGVPRYIKSTEEVETAQATEASS</sequence>
<proteinExistence type="predicted"/>
<dbReference type="SMART" id="SM00715">
    <property type="entry name" value="LA"/>
    <property type="match status" value="1"/>
</dbReference>
<dbReference type="CDD" id="cd07323">
    <property type="entry name" value="LAM"/>
    <property type="match status" value="1"/>
</dbReference>
<feature type="transmembrane region" description="Helical" evidence="4">
    <location>
        <begin position="191"/>
        <end position="214"/>
    </location>
</feature>
<feature type="transmembrane region" description="Helical" evidence="4">
    <location>
        <begin position="61"/>
        <end position="89"/>
    </location>
</feature>
<dbReference type="Pfam" id="PF05383">
    <property type="entry name" value="La"/>
    <property type="match status" value="1"/>
</dbReference>
<name>A0AAV2Z7Z4_9STRA</name>
<feature type="domain" description="HTH La-type RNA-binding" evidence="5">
    <location>
        <begin position="944"/>
        <end position="1035"/>
    </location>
</feature>
<keyword evidence="4" id="KW-0472">Membrane</keyword>
<dbReference type="GO" id="GO:0003723">
    <property type="term" value="F:RNA binding"/>
    <property type="evidence" value="ECO:0007669"/>
    <property type="project" value="UniProtKB-UniRule"/>
</dbReference>
<dbReference type="Gene3D" id="3.40.720.10">
    <property type="entry name" value="Alkaline Phosphatase, subunit A"/>
    <property type="match status" value="1"/>
</dbReference>
<gene>
    <name evidence="6" type="ORF">N0F65_007310</name>
</gene>
<feature type="compositionally biased region" description="Basic and acidic residues" evidence="3">
    <location>
        <begin position="891"/>
        <end position="904"/>
    </location>
</feature>
<dbReference type="AlphaFoldDB" id="A0AAV2Z7Z4"/>
<evidence type="ECO:0000256" key="2">
    <source>
        <dbReference type="PROSITE-ProRule" id="PRU00332"/>
    </source>
</evidence>
<evidence type="ECO:0000256" key="4">
    <source>
        <dbReference type="SAM" id="Phobius"/>
    </source>
</evidence>
<dbReference type="InterPro" id="IPR036388">
    <property type="entry name" value="WH-like_DNA-bd_sf"/>
</dbReference>
<evidence type="ECO:0000259" key="5">
    <source>
        <dbReference type="PROSITE" id="PS50961"/>
    </source>
</evidence>
<evidence type="ECO:0000256" key="3">
    <source>
        <dbReference type="SAM" id="MobiDB-lite"/>
    </source>
</evidence>
<reference evidence="6" key="1">
    <citation type="submission" date="2022-11" db="EMBL/GenBank/DDBJ databases">
        <authorList>
            <person name="Morgan W.R."/>
            <person name="Tartar A."/>
        </authorList>
    </citation>
    <scope>NUCLEOTIDE SEQUENCE</scope>
    <source>
        <strain evidence="6">ARSEF 373</strain>
    </source>
</reference>
<protein>
    <recommendedName>
        <fullName evidence="5">HTH La-type RNA-binding domain-containing protein</fullName>
    </recommendedName>
</protein>
<dbReference type="InterPro" id="IPR052701">
    <property type="entry name" value="GAG_Ulvan_Degrading_Sulfatases"/>
</dbReference>
<accession>A0AAV2Z7Z4</accession>
<dbReference type="InterPro" id="IPR000917">
    <property type="entry name" value="Sulfatase_N"/>
</dbReference>
<evidence type="ECO:0000313" key="7">
    <source>
        <dbReference type="Proteomes" id="UP001146120"/>
    </source>
</evidence>
<dbReference type="PANTHER" id="PTHR43751:SF3">
    <property type="entry name" value="SULFATASE N-TERMINAL DOMAIN-CONTAINING PROTEIN"/>
    <property type="match status" value="1"/>
</dbReference>
<comment type="caution">
    <text evidence="6">The sequence shown here is derived from an EMBL/GenBank/DDBJ whole genome shotgun (WGS) entry which is preliminary data.</text>
</comment>
<feature type="region of interest" description="Disordered" evidence="3">
    <location>
        <begin position="863"/>
        <end position="929"/>
    </location>
</feature>
<keyword evidence="4" id="KW-1133">Transmembrane helix</keyword>
<dbReference type="CDD" id="cd16015">
    <property type="entry name" value="LTA_synthase"/>
    <property type="match status" value="1"/>
</dbReference>
<dbReference type="InterPro" id="IPR017850">
    <property type="entry name" value="Alkaline_phosphatase_core_sf"/>
</dbReference>
<reference evidence="6" key="2">
    <citation type="journal article" date="2023" name="Microbiol Resour">
        <title>Decontamination and Annotation of the Draft Genome Sequence of the Oomycete Lagenidium giganteum ARSEF 373.</title>
        <authorList>
            <person name="Morgan W.R."/>
            <person name="Tartar A."/>
        </authorList>
    </citation>
    <scope>NUCLEOTIDE SEQUENCE</scope>
    <source>
        <strain evidence="6">ARSEF 373</strain>
    </source>
</reference>
<keyword evidence="7" id="KW-1185">Reference proteome</keyword>
<evidence type="ECO:0000313" key="6">
    <source>
        <dbReference type="EMBL" id="DBA01413.1"/>
    </source>
</evidence>
<dbReference type="SUPFAM" id="SSF46785">
    <property type="entry name" value="Winged helix' DNA-binding domain"/>
    <property type="match status" value="1"/>
</dbReference>
<feature type="compositionally biased region" description="Gly residues" evidence="3">
    <location>
        <begin position="914"/>
        <end position="923"/>
    </location>
</feature>
<dbReference type="EMBL" id="DAKRPA010000048">
    <property type="protein sequence ID" value="DBA01413.1"/>
    <property type="molecule type" value="Genomic_DNA"/>
</dbReference>
<dbReference type="SUPFAM" id="SSF53649">
    <property type="entry name" value="Alkaline phosphatase-like"/>
    <property type="match status" value="1"/>
</dbReference>
<feature type="transmembrane region" description="Helical" evidence="4">
    <location>
        <begin position="287"/>
        <end position="310"/>
    </location>
</feature>